<dbReference type="InterPro" id="IPR016064">
    <property type="entry name" value="NAD/diacylglycerol_kinase_sf"/>
</dbReference>
<evidence type="ECO:0000259" key="7">
    <source>
        <dbReference type="PROSITE" id="PS50146"/>
    </source>
</evidence>
<dbReference type="GO" id="GO:0016301">
    <property type="term" value="F:kinase activity"/>
    <property type="evidence" value="ECO:0007669"/>
    <property type="project" value="InterPro"/>
</dbReference>
<dbReference type="Gene3D" id="1.20.144.10">
    <property type="entry name" value="Phosphatidic acid phosphatase type 2/haloperoxidase"/>
    <property type="match status" value="1"/>
</dbReference>
<comment type="caution">
    <text evidence="8">The sequence shown here is derived from an EMBL/GenBank/DDBJ whole genome shotgun (WGS) entry which is preliminary data.</text>
</comment>
<gene>
    <name evidence="8" type="ORF">E1298_04905</name>
</gene>
<dbReference type="PANTHER" id="PTHR14969:SF62">
    <property type="entry name" value="DECAPRENYLPHOSPHORYL-5-PHOSPHORIBOSE PHOSPHATASE RV3807C-RELATED"/>
    <property type="match status" value="1"/>
</dbReference>
<dbReference type="Gene3D" id="3.40.50.10330">
    <property type="entry name" value="Probable inorganic polyphosphate/atp-NAD kinase, domain 1"/>
    <property type="match status" value="1"/>
</dbReference>
<dbReference type="AlphaFoldDB" id="A0A4R5C9X1"/>
<evidence type="ECO:0000256" key="6">
    <source>
        <dbReference type="ARBA" id="ARBA00023136"/>
    </source>
</evidence>
<organism evidence="8 9">
    <name type="scientific">Actinomadura rubrisoli</name>
    <dbReference type="NCBI Taxonomy" id="2530368"/>
    <lineage>
        <taxon>Bacteria</taxon>
        <taxon>Bacillati</taxon>
        <taxon>Actinomycetota</taxon>
        <taxon>Actinomycetes</taxon>
        <taxon>Streptosporangiales</taxon>
        <taxon>Thermomonosporaceae</taxon>
        <taxon>Actinomadura</taxon>
    </lineage>
</organism>
<dbReference type="EMBL" id="SMKU01000011">
    <property type="protein sequence ID" value="TDD95476.1"/>
    <property type="molecule type" value="Genomic_DNA"/>
</dbReference>
<dbReference type="PROSITE" id="PS50146">
    <property type="entry name" value="DAGK"/>
    <property type="match status" value="1"/>
</dbReference>
<dbReference type="InterPro" id="IPR001206">
    <property type="entry name" value="Diacylglycerol_kinase_cat_dom"/>
</dbReference>
<dbReference type="InterPro" id="IPR017438">
    <property type="entry name" value="ATP-NAD_kinase_N"/>
</dbReference>
<keyword evidence="5" id="KW-1133">Transmembrane helix</keyword>
<keyword evidence="2" id="KW-1003">Cell membrane</keyword>
<comment type="subcellular location">
    <subcellularLocation>
        <location evidence="1">Cell membrane</location>
        <topology evidence="1">Multi-pass membrane protein</topology>
    </subcellularLocation>
</comment>
<evidence type="ECO:0000256" key="1">
    <source>
        <dbReference type="ARBA" id="ARBA00004651"/>
    </source>
</evidence>
<evidence type="ECO:0000256" key="3">
    <source>
        <dbReference type="ARBA" id="ARBA00022692"/>
    </source>
</evidence>
<dbReference type="GO" id="GO:0016787">
    <property type="term" value="F:hydrolase activity"/>
    <property type="evidence" value="ECO:0007669"/>
    <property type="project" value="UniProtKB-KW"/>
</dbReference>
<dbReference type="PANTHER" id="PTHR14969">
    <property type="entry name" value="SPHINGOSINE-1-PHOSPHATE PHOSPHOHYDROLASE"/>
    <property type="match status" value="1"/>
</dbReference>
<sequence>MLRRLGRADRWAFDRVAAARLPGLEYVLPRLSRFADHGVLWFTTAGALALSRRARLRRAALRGSVGIAVASPMVNILGKQAFRRKRPVVDLVPPIRIRWKLPTSHAFPSGHSASAAAFATGVALEAPPALAVPVAATAAGVAFARVYTGAHYPGDVLAGLGIGALAGLGTRLVWPARPPVARVTRAEGESVQVTRDGRGLVAVVNPGSGAASEAARGILPGNAEMAVGLIRRELPAAEIVQLEPDQDLEKVFEDAAERAEVLAVVGGDGTVNAGARAALKHDLPLLVVPGGTFDHFARALGVETTTDAIAAYRSGRLGRVDVAYVAPANGVRPGGASGNGASSDGGAASEERHLFLNTASFGAYTELVDRRERLERRLGKWPALAVAAVRTLRHSEPVEVVVDGRRRRVWLAFVGNCVYGARGAAPNWRERLDDGRLDIRMIFTGRRVPRVRAVAAIMAGHLHVTPGYRAWRAGGLELVSKDGGLRLARDGEVSSLPAAIRFGKHAGALAVFCPADG</sequence>
<dbReference type="Pfam" id="PF00781">
    <property type="entry name" value="DAGK_cat"/>
    <property type="match status" value="1"/>
</dbReference>
<dbReference type="Proteomes" id="UP000294513">
    <property type="component" value="Unassembled WGS sequence"/>
</dbReference>
<protein>
    <submittedName>
        <fullName evidence="8">Phosphatase PAP2 family protein</fullName>
    </submittedName>
</protein>
<dbReference type="GO" id="GO:0005886">
    <property type="term" value="C:plasma membrane"/>
    <property type="evidence" value="ECO:0007669"/>
    <property type="project" value="UniProtKB-SubCell"/>
</dbReference>
<keyword evidence="3" id="KW-0812">Transmembrane</keyword>
<dbReference type="InterPro" id="IPR036938">
    <property type="entry name" value="PAP2/HPO_sf"/>
</dbReference>
<evidence type="ECO:0000313" key="8">
    <source>
        <dbReference type="EMBL" id="TDD95476.1"/>
    </source>
</evidence>
<dbReference type="InterPro" id="IPR000326">
    <property type="entry name" value="PAP2/HPO"/>
</dbReference>
<dbReference type="CDD" id="cd01610">
    <property type="entry name" value="PAP2_like"/>
    <property type="match status" value="1"/>
</dbReference>
<keyword evidence="4" id="KW-0378">Hydrolase</keyword>
<dbReference type="Pfam" id="PF01569">
    <property type="entry name" value="PAP2"/>
    <property type="match status" value="1"/>
</dbReference>
<evidence type="ECO:0000256" key="4">
    <source>
        <dbReference type="ARBA" id="ARBA00022801"/>
    </source>
</evidence>
<dbReference type="Pfam" id="PF19279">
    <property type="entry name" value="YegS_C"/>
    <property type="match status" value="1"/>
</dbReference>
<reference evidence="8 9" key="1">
    <citation type="submission" date="2019-03" db="EMBL/GenBank/DDBJ databases">
        <title>Draft genome sequences of novel Actinobacteria.</title>
        <authorList>
            <person name="Sahin N."/>
            <person name="Ay H."/>
            <person name="Saygin H."/>
        </authorList>
    </citation>
    <scope>NUCLEOTIDE SEQUENCE [LARGE SCALE GENOMIC DNA]</scope>
    <source>
        <strain evidence="8 9">H3C3</strain>
    </source>
</reference>
<dbReference type="SMART" id="SM00046">
    <property type="entry name" value="DAGKc"/>
    <property type="match status" value="1"/>
</dbReference>
<dbReference type="SMART" id="SM00014">
    <property type="entry name" value="acidPPc"/>
    <property type="match status" value="1"/>
</dbReference>
<evidence type="ECO:0000256" key="2">
    <source>
        <dbReference type="ARBA" id="ARBA00022475"/>
    </source>
</evidence>
<dbReference type="SUPFAM" id="SSF48317">
    <property type="entry name" value="Acid phosphatase/Vanadium-dependent haloperoxidase"/>
    <property type="match status" value="1"/>
</dbReference>
<dbReference type="OrthoDB" id="5242960at2"/>
<keyword evidence="9" id="KW-1185">Reference proteome</keyword>
<dbReference type="Gene3D" id="2.60.200.40">
    <property type="match status" value="1"/>
</dbReference>
<evidence type="ECO:0000313" key="9">
    <source>
        <dbReference type="Proteomes" id="UP000294513"/>
    </source>
</evidence>
<dbReference type="InterPro" id="IPR045540">
    <property type="entry name" value="YegS/DAGK_C"/>
</dbReference>
<proteinExistence type="predicted"/>
<name>A0A4R5C9X1_9ACTN</name>
<feature type="domain" description="DAGKc" evidence="7">
    <location>
        <begin position="195"/>
        <end position="329"/>
    </location>
</feature>
<evidence type="ECO:0000256" key="5">
    <source>
        <dbReference type="ARBA" id="ARBA00022989"/>
    </source>
</evidence>
<keyword evidence="6" id="KW-0472">Membrane</keyword>
<dbReference type="SUPFAM" id="SSF111331">
    <property type="entry name" value="NAD kinase/diacylglycerol kinase-like"/>
    <property type="match status" value="1"/>
</dbReference>
<accession>A0A4R5C9X1</accession>